<accession>A0A3Q7EDG9</accession>
<keyword evidence="3" id="KW-1185">Reference proteome</keyword>
<name>A0A3Q7EDG9_SOLLC</name>
<dbReference type="Gramene" id="Solyc01g050047.1.1">
    <property type="protein sequence ID" value="Solyc01g050047.1.1"/>
    <property type="gene ID" value="Solyc01g050047.1"/>
</dbReference>
<keyword evidence="1" id="KW-0472">Membrane</keyword>
<evidence type="ECO:0000256" key="1">
    <source>
        <dbReference type="SAM" id="Phobius"/>
    </source>
</evidence>
<dbReference type="AlphaFoldDB" id="A0A3Q7EDG9"/>
<dbReference type="InParanoid" id="A0A3Q7EDG9"/>
<evidence type="ECO:0000313" key="3">
    <source>
        <dbReference type="Proteomes" id="UP000004994"/>
    </source>
</evidence>
<keyword evidence="1" id="KW-0812">Transmembrane</keyword>
<proteinExistence type="predicted"/>
<organism evidence="2">
    <name type="scientific">Solanum lycopersicum</name>
    <name type="common">Tomato</name>
    <name type="synonym">Lycopersicon esculentum</name>
    <dbReference type="NCBI Taxonomy" id="4081"/>
    <lineage>
        <taxon>Eukaryota</taxon>
        <taxon>Viridiplantae</taxon>
        <taxon>Streptophyta</taxon>
        <taxon>Embryophyta</taxon>
        <taxon>Tracheophyta</taxon>
        <taxon>Spermatophyta</taxon>
        <taxon>Magnoliopsida</taxon>
        <taxon>eudicotyledons</taxon>
        <taxon>Gunneridae</taxon>
        <taxon>Pentapetalae</taxon>
        <taxon>asterids</taxon>
        <taxon>lamiids</taxon>
        <taxon>Solanales</taxon>
        <taxon>Solanaceae</taxon>
        <taxon>Solanoideae</taxon>
        <taxon>Solaneae</taxon>
        <taxon>Solanum</taxon>
        <taxon>Solanum subgen. Lycopersicon</taxon>
    </lineage>
</organism>
<dbReference type="EnsemblPlants" id="Solyc01g050047.1.1">
    <property type="protein sequence ID" value="Solyc01g050047.1.1"/>
    <property type="gene ID" value="Solyc01g050047.1"/>
</dbReference>
<feature type="transmembrane region" description="Helical" evidence="1">
    <location>
        <begin position="114"/>
        <end position="133"/>
    </location>
</feature>
<keyword evidence="1" id="KW-1133">Transmembrane helix</keyword>
<reference evidence="2" key="1">
    <citation type="journal article" date="2012" name="Nature">
        <title>The tomato genome sequence provides insights into fleshy fruit evolution.</title>
        <authorList>
            <consortium name="Tomato Genome Consortium"/>
        </authorList>
    </citation>
    <scope>NUCLEOTIDE SEQUENCE [LARGE SCALE GENOMIC DNA]</scope>
    <source>
        <strain evidence="2">cv. Heinz 1706</strain>
    </source>
</reference>
<evidence type="ECO:0000313" key="2">
    <source>
        <dbReference type="EnsemblPlants" id="Solyc01g050047.1.1"/>
    </source>
</evidence>
<dbReference type="Proteomes" id="UP000004994">
    <property type="component" value="Chromosome 1"/>
</dbReference>
<reference evidence="2" key="2">
    <citation type="submission" date="2019-01" db="UniProtKB">
        <authorList>
            <consortium name="EnsemblPlants"/>
        </authorList>
    </citation>
    <scope>IDENTIFICATION</scope>
    <source>
        <strain evidence="2">cv. Heinz 1706</strain>
    </source>
</reference>
<protein>
    <submittedName>
        <fullName evidence="2">Uncharacterized protein</fullName>
    </submittedName>
</protein>
<sequence>MANFRREKIGSIRFGALPTILYNLLPQQVVGNGVLVYLEKVGLQRDYKTLINLEPRSDLDPDIAPLTMACTRMTVLQVVPSMSKLGCFTMSILGTSILHFLFGDVVFKLNSAGLIGVNSMSLVMMSGNSFINIRLGKSKSSQHLSSIVWQIYSVPNLLIFDMERAEAQGRDLPCPHFSDLPIFALN</sequence>
<feature type="transmembrane region" description="Helical" evidence="1">
    <location>
        <begin position="82"/>
        <end position="102"/>
    </location>
</feature>